<name>A0A0F5JJL8_9BACT</name>
<evidence type="ECO:0000256" key="4">
    <source>
        <dbReference type="ARBA" id="ARBA00022837"/>
    </source>
</evidence>
<organism evidence="7 8">
    <name type="scientific">Parabacteroides gordonii MS-1 = DSM 23371</name>
    <dbReference type="NCBI Taxonomy" id="1203610"/>
    <lineage>
        <taxon>Bacteria</taxon>
        <taxon>Pseudomonadati</taxon>
        <taxon>Bacteroidota</taxon>
        <taxon>Bacteroidia</taxon>
        <taxon>Bacteroidales</taxon>
        <taxon>Tannerellaceae</taxon>
        <taxon>Parabacteroides</taxon>
    </lineage>
</organism>
<dbReference type="CDD" id="cd16151">
    <property type="entry name" value="sulfatase_like"/>
    <property type="match status" value="1"/>
</dbReference>
<dbReference type="InterPro" id="IPR017850">
    <property type="entry name" value="Alkaline_phosphatase_core_sf"/>
</dbReference>
<dbReference type="PROSITE" id="PS00523">
    <property type="entry name" value="SULFATASE_1"/>
    <property type="match status" value="1"/>
</dbReference>
<comment type="similarity">
    <text evidence="1">Belongs to the sulfatase family.</text>
</comment>
<dbReference type="SUPFAM" id="SSF53649">
    <property type="entry name" value="Alkaline phosphatase-like"/>
    <property type="match status" value="1"/>
</dbReference>
<dbReference type="AlphaFoldDB" id="A0A0F5JJL8"/>
<accession>A0A0F5JJL8</accession>
<evidence type="ECO:0000259" key="6">
    <source>
        <dbReference type="Pfam" id="PF00884"/>
    </source>
</evidence>
<evidence type="ECO:0000313" key="7">
    <source>
        <dbReference type="EMBL" id="KKB57909.1"/>
    </source>
</evidence>
<dbReference type="GO" id="GO:0046872">
    <property type="term" value="F:metal ion binding"/>
    <property type="evidence" value="ECO:0007669"/>
    <property type="project" value="UniProtKB-KW"/>
</dbReference>
<dbReference type="GO" id="GO:0004065">
    <property type="term" value="F:arylsulfatase activity"/>
    <property type="evidence" value="ECO:0007669"/>
    <property type="project" value="TreeGrafter"/>
</dbReference>
<comment type="PTM">
    <text evidence="5">The conversion to 3-oxoalanine (also known as C-formylglycine, FGly), of a serine or cysteine residue in prokaryotes and of a cysteine residue in eukaryotes, is critical for catalytic activity.</text>
</comment>
<protein>
    <recommendedName>
        <fullName evidence="6">Sulfatase N-terminal domain-containing protein</fullName>
    </recommendedName>
</protein>
<dbReference type="InterPro" id="IPR024607">
    <property type="entry name" value="Sulfatase_CS"/>
</dbReference>
<dbReference type="Proteomes" id="UP000033035">
    <property type="component" value="Unassembled WGS sequence"/>
</dbReference>
<dbReference type="PANTHER" id="PTHR42693:SF53">
    <property type="entry name" value="ENDO-4-O-SULFATASE"/>
    <property type="match status" value="1"/>
</dbReference>
<evidence type="ECO:0000256" key="5">
    <source>
        <dbReference type="PIRSR" id="PIRSR600917-52"/>
    </source>
</evidence>
<evidence type="ECO:0000256" key="2">
    <source>
        <dbReference type="ARBA" id="ARBA00022723"/>
    </source>
</evidence>
<dbReference type="Gene3D" id="3.40.720.10">
    <property type="entry name" value="Alkaline Phosphatase, subunit A"/>
    <property type="match status" value="1"/>
</dbReference>
<sequence>MNNRTTFIGLLALCSATLYAEEAGHRPMNILLIMADDFGYECLSANGSDTYSTPNIDRLANRGIRFNRCYSNPLSTPSRVQLMTGKYNVRNYVAFGQLDRKEVTFGNLLQKKGYATCIAGKWQLGKELDSPQHFGFEQSCLWQHAAGAYAPGGGDSRYANPVMEYNGRSVEYTQGEFGPDVACDFIIDFMRENKEQPFFAYYPMILTHCPFVSTPDSKDWKVERSKTYAGNPIHFPDMVNYTDKLIGKLLDELDRLGLTDNTLIVFTGDNGTDRTVVSSRLNGKPYPGGKGLTTDAGVHVPLIVSCPGGLKGEVNDNLVDFTDFLPTLCEAASVSVPDSIQSDGKSFYPQLLGKKHKAREWVYCWYAPREVDDRKAKAFARDKQYKLYRSGEFYDVSQDFEEKAPLSLIALTKKQRNVYRTLKSVIDRYDAARKTP</sequence>
<keyword evidence="2" id="KW-0479">Metal-binding</keyword>
<dbReference type="InterPro" id="IPR000917">
    <property type="entry name" value="Sulfatase_N"/>
</dbReference>
<evidence type="ECO:0000313" key="8">
    <source>
        <dbReference type="Proteomes" id="UP000033035"/>
    </source>
</evidence>
<dbReference type="Pfam" id="PF00884">
    <property type="entry name" value="Sulfatase"/>
    <property type="match status" value="1"/>
</dbReference>
<feature type="modified residue" description="3-oxoalanine (Ser)" evidence="5">
    <location>
        <position position="75"/>
    </location>
</feature>
<feature type="domain" description="Sulfatase N-terminal" evidence="6">
    <location>
        <begin position="29"/>
        <end position="332"/>
    </location>
</feature>
<keyword evidence="8" id="KW-1185">Reference proteome</keyword>
<dbReference type="STRING" id="1203610.HMPREF1536_01718"/>
<comment type="caution">
    <text evidence="7">The sequence shown here is derived from an EMBL/GenBank/DDBJ whole genome shotgun (WGS) entry which is preliminary data.</text>
</comment>
<dbReference type="InterPro" id="IPR050738">
    <property type="entry name" value="Sulfatase"/>
</dbReference>
<evidence type="ECO:0000256" key="3">
    <source>
        <dbReference type="ARBA" id="ARBA00022801"/>
    </source>
</evidence>
<dbReference type="RefSeq" id="WP_028726609.1">
    <property type="nucleotide sequence ID" value="NZ_AUAE01000009.1"/>
</dbReference>
<proteinExistence type="inferred from homology"/>
<keyword evidence="4" id="KW-0106">Calcium</keyword>
<keyword evidence="3" id="KW-0378">Hydrolase</keyword>
<dbReference type="PATRIC" id="fig|1203610.3.peg.1764"/>
<evidence type="ECO:0000256" key="1">
    <source>
        <dbReference type="ARBA" id="ARBA00008779"/>
    </source>
</evidence>
<dbReference type="EMBL" id="AQHW01000011">
    <property type="protein sequence ID" value="KKB57909.1"/>
    <property type="molecule type" value="Genomic_DNA"/>
</dbReference>
<gene>
    <name evidence="7" type="ORF">HMPREF1536_01718</name>
</gene>
<dbReference type="PANTHER" id="PTHR42693">
    <property type="entry name" value="ARYLSULFATASE FAMILY MEMBER"/>
    <property type="match status" value="1"/>
</dbReference>
<dbReference type="HOGENOM" id="CLU_006332_10_4_10"/>
<reference evidence="7 8" key="1">
    <citation type="submission" date="2013-04" db="EMBL/GenBank/DDBJ databases">
        <title>The Genome Sequence of Parabacteroides gordonii DSM 23371.</title>
        <authorList>
            <consortium name="The Broad Institute Genomics Platform"/>
            <person name="Earl A."/>
            <person name="Ward D."/>
            <person name="Feldgarden M."/>
            <person name="Gevers D."/>
            <person name="Martens E."/>
            <person name="Sakamoto M."/>
            <person name="Benno Y."/>
            <person name="Suzuki N."/>
            <person name="Matsunaga N."/>
            <person name="Koshihara K."/>
            <person name="Seki M."/>
            <person name="Komiya H."/>
            <person name="Walker B."/>
            <person name="Young S."/>
            <person name="Zeng Q."/>
            <person name="Gargeya S."/>
            <person name="Fitzgerald M."/>
            <person name="Haas B."/>
            <person name="Abouelleil A."/>
            <person name="Allen A.W."/>
            <person name="Alvarado L."/>
            <person name="Arachchi H.M."/>
            <person name="Berlin A.M."/>
            <person name="Chapman S.B."/>
            <person name="Gainer-Dewar J."/>
            <person name="Goldberg J."/>
            <person name="Griggs A."/>
            <person name="Gujja S."/>
            <person name="Hansen M."/>
            <person name="Howarth C."/>
            <person name="Imamovic A."/>
            <person name="Ireland A."/>
            <person name="Larimer J."/>
            <person name="McCowan C."/>
            <person name="Murphy C."/>
            <person name="Pearson M."/>
            <person name="Poon T.W."/>
            <person name="Priest M."/>
            <person name="Roberts A."/>
            <person name="Saif S."/>
            <person name="Shea T."/>
            <person name="Sisk P."/>
            <person name="Sykes S."/>
            <person name="Wortman J."/>
            <person name="Nusbaum C."/>
            <person name="Birren B."/>
        </authorList>
    </citation>
    <scope>NUCLEOTIDE SEQUENCE [LARGE SCALE GENOMIC DNA]</scope>
    <source>
        <strain evidence="7 8">MS-1</strain>
    </source>
</reference>